<evidence type="ECO:0000256" key="1">
    <source>
        <dbReference type="ARBA" id="ARBA00001311"/>
    </source>
</evidence>
<accession>A0A8J2LU13</accession>
<dbReference type="PROSITE" id="PS00571">
    <property type="entry name" value="AMIDASES"/>
    <property type="match status" value="1"/>
</dbReference>
<dbReference type="PANTHER" id="PTHR46072">
    <property type="entry name" value="AMIDASE-RELATED-RELATED"/>
    <property type="match status" value="1"/>
</dbReference>
<protein>
    <recommendedName>
        <fullName evidence="3">amidase</fullName>
        <ecNumber evidence="3">3.5.1.4</ecNumber>
    </recommendedName>
</protein>
<gene>
    <name evidence="5" type="ORF">AFUS01_LOCUS46895</name>
</gene>
<proteinExistence type="inferred from homology"/>
<comment type="caution">
    <text evidence="5">The sequence shown here is derived from an EMBL/GenBank/DDBJ whole genome shotgun (WGS) entry which is preliminary data.</text>
</comment>
<evidence type="ECO:0000256" key="3">
    <source>
        <dbReference type="ARBA" id="ARBA00012922"/>
    </source>
</evidence>
<evidence type="ECO:0000256" key="2">
    <source>
        <dbReference type="ARBA" id="ARBA00009199"/>
    </source>
</evidence>
<evidence type="ECO:0000313" key="5">
    <source>
        <dbReference type="EMBL" id="CAG7837851.1"/>
    </source>
</evidence>
<dbReference type="EC" id="3.5.1.4" evidence="3"/>
<dbReference type="InterPro" id="IPR020556">
    <property type="entry name" value="Amidase_CS"/>
</dbReference>
<comment type="similarity">
    <text evidence="2">Belongs to the amidase family.</text>
</comment>
<dbReference type="InterPro" id="IPR023631">
    <property type="entry name" value="Amidase_dom"/>
</dbReference>
<dbReference type="Pfam" id="PF01425">
    <property type="entry name" value="Amidase"/>
    <property type="match status" value="1"/>
</dbReference>
<reference evidence="5" key="1">
    <citation type="submission" date="2021-06" db="EMBL/GenBank/DDBJ databases">
        <authorList>
            <person name="Hodson N. C."/>
            <person name="Mongue J. A."/>
            <person name="Jaron S. K."/>
        </authorList>
    </citation>
    <scope>NUCLEOTIDE SEQUENCE</scope>
</reference>
<sequence>MEIAENLDKLTMTLLNYASDNPVFGITTSCHNQKLGPGGSSSGTGALVGSLGAMFGTGTDIGGSLRIPAHFNGVASLKPTGGRLRCVF</sequence>
<dbReference type="EMBL" id="CAJVCH010571560">
    <property type="protein sequence ID" value="CAG7837851.1"/>
    <property type="molecule type" value="Genomic_DNA"/>
</dbReference>
<dbReference type="OrthoDB" id="6428749at2759"/>
<feature type="domain" description="Amidase" evidence="4">
    <location>
        <begin position="13"/>
        <end position="84"/>
    </location>
</feature>
<comment type="catalytic activity">
    <reaction evidence="1">
        <text>a monocarboxylic acid amide + H2O = a monocarboxylate + NH4(+)</text>
        <dbReference type="Rhea" id="RHEA:12020"/>
        <dbReference type="ChEBI" id="CHEBI:15377"/>
        <dbReference type="ChEBI" id="CHEBI:28938"/>
        <dbReference type="ChEBI" id="CHEBI:35757"/>
        <dbReference type="ChEBI" id="CHEBI:83628"/>
        <dbReference type="EC" id="3.5.1.4"/>
    </reaction>
</comment>
<name>A0A8J2LU13_9HEXA</name>
<evidence type="ECO:0000259" key="4">
    <source>
        <dbReference type="Pfam" id="PF01425"/>
    </source>
</evidence>
<organism evidence="5 6">
    <name type="scientific">Allacma fusca</name>
    <dbReference type="NCBI Taxonomy" id="39272"/>
    <lineage>
        <taxon>Eukaryota</taxon>
        <taxon>Metazoa</taxon>
        <taxon>Ecdysozoa</taxon>
        <taxon>Arthropoda</taxon>
        <taxon>Hexapoda</taxon>
        <taxon>Collembola</taxon>
        <taxon>Symphypleona</taxon>
        <taxon>Sminthuridae</taxon>
        <taxon>Allacma</taxon>
    </lineage>
</organism>
<dbReference type="Proteomes" id="UP000708208">
    <property type="component" value="Unassembled WGS sequence"/>
</dbReference>
<dbReference type="AlphaFoldDB" id="A0A8J2LU13"/>
<evidence type="ECO:0000313" key="6">
    <source>
        <dbReference type="Proteomes" id="UP000708208"/>
    </source>
</evidence>
<keyword evidence="6" id="KW-1185">Reference proteome</keyword>
<dbReference type="GO" id="GO:0004040">
    <property type="term" value="F:amidase activity"/>
    <property type="evidence" value="ECO:0007669"/>
    <property type="project" value="UniProtKB-EC"/>
</dbReference>